<dbReference type="AlphaFoldDB" id="A0A0C9ZB51"/>
<keyword evidence="2" id="KW-0472">Membrane</keyword>
<keyword evidence="4" id="KW-1185">Reference proteome</keyword>
<dbReference type="OrthoDB" id="3268868at2759"/>
<keyword evidence="2" id="KW-1133">Transmembrane helix</keyword>
<dbReference type="HOGENOM" id="CLU_115940_1_0_1"/>
<feature type="compositionally biased region" description="Low complexity" evidence="1">
    <location>
        <begin position="43"/>
        <end position="60"/>
    </location>
</feature>
<organism evidence="3 4">
    <name type="scientific">Pisolithus microcarpus 441</name>
    <dbReference type="NCBI Taxonomy" id="765257"/>
    <lineage>
        <taxon>Eukaryota</taxon>
        <taxon>Fungi</taxon>
        <taxon>Dikarya</taxon>
        <taxon>Basidiomycota</taxon>
        <taxon>Agaricomycotina</taxon>
        <taxon>Agaricomycetes</taxon>
        <taxon>Agaricomycetidae</taxon>
        <taxon>Boletales</taxon>
        <taxon>Sclerodermatineae</taxon>
        <taxon>Pisolithaceae</taxon>
        <taxon>Pisolithus</taxon>
    </lineage>
</organism>
<name>A0A0C9ZB51_9AGAM</name>
<dbReference type="EMBL" id="KN833837">
    <property type="protein sequence ID" value="KIK17138.1"/>
    <property type="molecule type" value="Genomic_DNA"/>
</dbReference>
<feature type="compositionally biased region" description="Low complexity" evidence="1">
    <location>
        <begin position="143"/>
        <end position="166"/>
    </location>
</feature>
<proteinExistence type="predicted"/>
<protein>
    <submittedName>
        <fullName evidence="3">Unplaced genomic scaffold scaffold_153, whole genome shotgun sequence</fullName>
    </submittedName>
</protein>
<dbReference type="Proteomes" id="UP000054018">
    <property type="component" value="Unassembled WGS sequence"/>
</dbReference>
<feature type="region of interest" description="Disordered" evidence="1">
    <location>
        <begin position="1"/>
        <end position="81"/>
    </location>
</feature>
<feature type="transmembrane region" description="Helical" evidence="2">
    <location>
        <begin position="113"/>
        <end position="133"/>
    </location>
</feature>
<evidence type="ECO:0000256" key="2">
    <source>
        <dbReference type="SAM" id="Phobius"/>
    </source>
</evidence>
<feature type="compositionally biased region" description="Polar residues" evidence="1">
    <location>
        <begin position="1"/>
        <end position="18"/>
    </location>
</feature>
<keyword evidence="2" id="KW-0812">Transmembrane</keyword>
<feature type="region of interest" description="Disordered" evidence="1">
    <location>
        <begin position="131"/>
        <end position="196"/>
    </location>
</feature>
<sequence>MSRSKTPNPTQDGNNYDQNLLVDAPQASRAQLREGYDVDLLESRQPQRSPSVRSPMGAATPAPPAGAAPPPPVPQVPLVLAGAGNGSKEQFVESGGAYASKPPTGFWRSRKGIITVVVIILVVIGAVVGGAVGGTSAKTPARTGTSSTSGSTGAIPLDTTSTSPSTSPSPSPSPSTSTSTPGDTSNPASGGGSSNK</sequence>
<evidence type="ECO:0000256" key="1">
    <source>
        <dbReference type="SAM" id="MobiDB-lite"/>
    </source>
</evidence>
<reference evidence="3 4" key="1">
    <citation type="submission" date="2014-04" db="EMBL/GenBank/DDBJ databases">
        <authorList>
            <consortium name="DOE Joint Genome Institute"/>
            <person name="Kuo A."/>
            <person name="Kohler A."/>
            <person name="Costa M.D."/>
            <person name="Nagy L.G."/>
            <person name="Floudas D."/>
            <person name="Copeland A."/>
            <person name="Barry K.W."/>
            <person name="Cichocki N."/>
            <person name="Veneault-Fourrey C."/>
            <person name="LaButti K."/>
            <person name="Lindquist E.A."/>
            <person name="Lipzen A."/>
            <person name="Lundell T."/>
            <person name="Morin E."/>
            <person name="Murat C."/>
            <person name="Sun H."/>
            <person name="Tunlid A."/>
            <person name="Henrissat B."/>
            <person name="Grigoriev I.V."/>
            <person name="Hibbett D.S."/>
            <person name="Martin F."/>
            <person name="Nordberg H.P."/>
            <person name="Cantor M.N."/>
            <person name="Hua S.X."/>
        </authorList>
    </citation>
    <scope>NUCLEOTIDE SEQUENCE [LARGE SCALE GENOMIC DNA]</scope>
    <source>
        <strain evidence="3 4">441</strain>
    </source>
</reference>
<evidence type="ECO:0000313" key="4">
    <source>
        <dbReference type="Proteomes" id="UP000054018"/>
    </source>
</evidence>
<evidence type="ECO:0000313" key="3">
    <source>
        <dbReference type="EMBL" id="KIK17138.1"/>
    </source>
</evidence>
<reference evidence="4" key="2">
    <citation type="submission" date="2015-01" db="EMBL/GenBank/DDBJ databases">
        <title>Evolutionary Origins and Diversification of the Mycorrhizal Mutualists.</title>
        <authorList>
            <consortium name="DOE Joint Genome Institute"/>
            <consortium name="Mycorrhizal Genomics Consortium"/>
            <person name="Kohler A."/>
            <person name="Kuo A."/>
            <person name="Nagy L.G."/>
            <person name="Floudas D."/>
            <person name="Copeland A."/>
            <person name="Barry K.W."/>
            <person name="Cichocki N."/>
            <person name="Veneault-Fourrey C."/>
            <person name="LaButti K."/>
            <person name="Lindquist E.A."/>
            <person name="Lipzen A."/>
            <person name="Lundell T."/>
            <person name="Morin E."/>
            <person name="Murat C."/>
            <person name="Riley R."/>
            <person name="Ohm R."/>
            <person name="Sun H."/>
            <person name="Tunlid A."/>
            <person name="Henrissat B."/>
            <person name="Grigoriev I.V."/>
            <person name="Hibbett D.S."/>
            <person name="Martin F."/>
        </authorList>
    </citation>
    <scope>NUCLEOTIDE SEQUENCE [LARGE SCALE GENOMIC DNA]</scope>
    <source>
        <strain evidence="4">441</strain>
    </source>
</reference>
<gene>
    <name evidence="3" type="ORF">PISMIDRAFT_235149</name>
</gene>
<feature type="compositionally biased region" description="Pro residues" evidence="1">
    <location>
        <begin position="61"/>
        <end position="75"/>
    </location>
</feature>
<accession>A0A0C9ZB51</accession>